<keyword evidence="2" id="KW-0472">Membrane</keyword>
<organism evidence="3">
    <name type="scientific">Chromera velia CCMP2878</name>
    <dbReference type="NCBI Taxonomy" id="1169474"/>
    <lineage>
        <taxon>Eukaryota</taxon>
        <taxon>Sar</taxon>
        <taxon>Alveolata</taxon>
        <taxon>Colpodellida</taxon>
        <taxon>Chromeraceae</taxon>
        <taxon>Chromera</taxon>
    </lineage>
</organism>
<proteinExistence type="predicted"/>
<dbReference type="AlphaFoldDB" id="A0A0K6S8M9"/>
<evidence type="ECO:0000256" key="2">
    <source>
        <dbReference type="SAM" id="Phobius"/>
    </source>
</evidence>
<reference evidence="3" key="1">
    <citation type="submission" date="2014-11" db="EMBL/GenBank/DDBJ databases">
        <title>Molecular phylogeny of cliff fern family Woodsiaceae with morphological implications.</title>
        <authorList>
            <person name="Shao Y.-Z."/>
            <person name="Wei R."/>
            <person name="Zhang X.-C."/>
        </authorList>
    </citation>
    <scope>NUCLEOTIDE SEQUENCE</scope>
</reference>
<sequence>MYLSEHQFEGLWPAIMLSMFDVQRVWYYGILCANGAGWALIHLALCDFDFSEAITGIYALFFCLLLLAVSSHGRMGTLKDCFNMNVLRKEAEDGYKRFLSYMMHEMRNPIGGAMFLLDDLEHTSRLGLSQRAKQKETRRSPFGLDSRASLLPLQKKKREERYDPNSDSPVIASTESSHLPYPPNAFFPRTSLETEKNRPAEGVNPVPVQLSGPPQASHQRLTFRLG</sequence>
<feature type="transmembrane region" description="Helical" evidence="2">
    <location>
        <begin position="50"/>
        <end position="69"/>
    </location>
</feature>
<evidence type="ECO:0000313" key="3">
    <source>
        <dbReference type="EMBL" id="CUC09902.1"/>
    </source>
</evidence>
<accession>A0A0K6S8M9</accession>
<dbReference type="InterPro" id="IPR003661">
    <property type="entry name" value="HisK_dim/P_dom"/>
</dbReference>
<feature type="region of interest" description="Disordered" evidence="1">
    <location>
        <begin position="153"/>
        <end position="226"/>
    </location>
</feature>
<dbReference type="CDD" id="cd00082">
    <property type="entry name" value="HisKA"/>
    <property type="match status" value="1"/>
</dbReference>
<dbReference type="VEuPathDB" id="CryptoDB:Cvel_864"/>
<keyword evidence="2" id="KW-1133">Transmembrane helix</keyword>
<dbReference type="EMBL" id="CDMZ01001984">
    <property type="protein sequence ID" value="CUC09902.1"/>
    <property type="molecule type" value="Genomic_DNA"/>
</dbReference>
<feature type="compositionally biased region" description="Polar residues" evidence="1">
    <location>
        <begin position="165"/>
        <end position="177"/>
    </location>
</feature>
<name>A0A0K6S8M9_9ALVE</name>
<evidence type="ECO:0000256" key="1">
    <source>
        <dbReference type="SAM" id="MobiDB-lite"/>
    </source>
</evidence>
<gene>
    <name evidence="3" type="ORF">Cvel_864.t1.CR1</name>
</gene>
<dbReference type="PhylomeDB" id="A0A0K6S8M9"/>
<keyword evidence="2" id="KW-0812">Transmembrane</keyword>
<feature type="transmembrane region" description="Helical" evidence="2">
    <location>
        <begin position="25"/>
        <end position="44"/>
    </location>
</feature>
<dbReference type="GO" id="GO:0000155">
    <property type="term" value="F:phosphorelay sensor kinase activity"/>
    <property type="evidence" value="ECO:0007669"/>
    <property type="project" value="InterPro"/>
</dbReference>
<protein>
    <submittedName>
        <fullName evidence="3">Uncharacterized protein</fullName>
    </submittedName>
</protein>